<keyword evidence="3" id="KW-1185">Reference proteome</keyword>
<name>A0A1N6G533_9GAMM</name>
<dbReference type="HAMAP" id="MF_00652">
    <property type="entry name" value="UPF0246"/>
    <property type="match status" value="1"/>
</dbReference>
<dbReference type="PANTHER" id="PTHR30283:SF4">
    <property type="entry name" value="PEROXIDE STRESS RESISTANCE PROTEIN YAAA"/>
    <property type="match status" value="1"/>
</dbReference>
<dbReference type="Proteomes" id="UP000198461">
    <property type="component" value="Unassembled WGS sequence"/>
</dbReference>
<dbReference type="GO" id="GO:0033194">
    <property type="term" value="P:response to hydroperoxide"/>
    <property type="evidence" value="ECO:0007669"/>
    <property type="project" value="TreeGrafter"/>
</dbReference>
<dbReference type="InterPro" id="IPR005583">
    <property type="entry name" value="YaaA"/>
</dbReference>
<evidence type="ECO:0000256" key="1">
    <source>
        <dbReference type="HAMAP-Rule" id="MF_00652"/>
    </source>
</evidence>
<accession>A0A1N6G533</accession>
<organism evidence="2 3">
    <name type="scientific">Sulfurivirga caldicuralii</name>
    <dbReference type="NCBI Taxonomy" id="364032"/>
    <lineage>
        <taxon>Bacteria</taxon>
        <taxon>Pseudomonadati</taxon>
        <taxon>Pseudomonadota</taxon>
        <taxon>Gammaproteobacteria</taxon>
        <taxon>Thiotrichales</taxon>
        <taxon>Piscirickettsiaceae</taxon>
        <taxon>Sulfurivirga</taxon>
    </lineage>
</organism>
<proteinExistence type="inferred from homology"/>
<gene>
    <name evidence="2" type="ORF">SAMN05443662_1195</name>
</gene>
<dbReference type="RefSeq" id="WP_074201485.1">
    <property type="nucleotide sequence ID" value="NZ_FSRE01000003.1"/>
</dbReference>
<dbReference type="OrthoDB" id="9777133at2"/>
<evidence type="ECO:0000313" key="3">
    <source>
        <dbReference type="Proteomes" id="UP000198461"/>
    </source>
</evidence>
<reference evidence="2 3" key="1">
    <citation type="submission" date="2016-11" db="EMBL/GenBank/DDBJ databases">
        <authorList>
            <person name="Jaros S."/>
            <person name="Januszkiewicz K."/>
            <person name="Wedrychowicz H."/>
        </authorList>
    </citation>
    <scope>NUCLEOTIDE SEQUENCE [LARGE SCALE GENOMIC DNA]</scope>
    <source>
        <strain evidence="2 3">DSM 17737</strain>
    </source>
</reference>
<dbReference type="Pfam" id="PF03883">
    <property type="entry name" value="H2O2_YaaD"/>
    <property type="match status" value="1"/>
</dbReference>
<protein>
    <recommendedName>
        <fullName evidence="1">UPF0246 protein SAMN05443662_1195</fullName>
    </recommendedName>
</protein>
<dbReference type="GO" id="GO:0005829">
    <property type="term" value="C:cytosol"/>
    <property type="evidence" value="ECO:0007669"/>
    <property type="project" value="TreeGrafter"/>
</dbReference>
<comment type="similarity">
    <text evidence="1">Belongs to the UPF0246 family.</text>
</comment>
<dbReference type="NCBIfam" id="NF002542">
    <property type="entry name" value="PRK02101.1-3"/>
    <property type="match status" value="1"/>
</dbReference>
<evidence type="ECO:0000313" key="2">
    <source>
        <dbReference type="EMBL" id="SIO02628.1"/>
    </source>
</evidence>
<dbReference type="EMBL" id="FSRE01000003">
    <property type="protein sequence ID" value="SIO02628.1"/>
    <property type="molecule type" value="Genomic_DNA"/>
</dbReference>
<dbReference type="AlphaFoldDB" id="A0A1N6G533"/>
<sequence>MLMLISPAKSLDETPLTNPPIEPTEPALLQDADALAKIMQQKAPDELASLMKLSDKLAELNFERYQAWQVPFPPEKVKPALYLFKGDVYQGLDAQGLKPSGAQYAQRHLNILSGLYGLLRPMDRILPYRLEMGTKLENPAGKDLYAYWRDRITPLVNQRLAESGSSELVNLASNEYWKAVDAKRVNGRIITPVFKDWKNGQYKIISFYAKKARGMMARWAIDHQVQDAEELKYFDREGYGFAPELSDESTWVFTRRQEA</sequence>
<dbReference type="PANTHER" id="PTHR30283">
    <property type="entry name" value="PEROXIDE STRESS RESPONSE PROTEIN YAAA"/>
    <property type="match status" value="1"/>
</dbReference>
<dbReference type="STRING" id="364032.SAMN05443662_1195"/>